<proteinExistence type="predicted"/>
<dbReference type="Proteomes" id="UP000198959">
    <property type="component" value="Unassembled WGS sequence"/>
</dbReference>
<evidence type="ECO:0000313" key="1">
    <source>
        <dbReference type="EMBL" id="SCL28579.1"/>
    </source>
</evidence>
<accession>A0A1C6SH67</accession>
<reference evidence="2" key="1">
    <citation type="submission" date="2016-06" db="EMBL/GenBank/DDBJ databases">
        <authorList>
            <person name="Varghese N."/>
            <person name="Submissions Spin"/>
        </authorList>
    </citation>
    <scope>NUCLEOTIDE SEQUENCE [LARGE SCALE GENOMIC DNA]</scope>
    <source>
        <strain evidence="2">DSM 43817</strain>
    </source>
</reference>
<sequence length="218" mass="24308">MPPRENDNTWVFPGPVSAQTLRDINGDFAAYEKSTQEIMRSYGGVESGVSTVELELEGNRAKEVRITDIAIRPRCREPLKAALFDNSPQGSAETVQIGYDLDRDSVFAQESKVVDGAPLPQLTGNYFASRKYTLKLGEQVTFRLSTVTRERYCEYTFRVEFIADGNVGSIDIDDQGRPFQVTALVTRSGQLDCSAYQQIHQPSERGWTRVAPSSACPR</sequence>
<organism evidence="1 2">
    <name type="scientific">Micromonospora pallida</name>
    <dbReference type="NCBI Taxonomy" id="145854"/>
    <lineage>
        <taxon>Bacteria</taxon>
        <taxon>Bacillati</taxon>
        <taxon>Actinomycetota</taxon>
        <taxon>Actinomycetes</taxon>
        <taxon>Micromonosporales</taxon>
        <taxon>Micromonosporaceae</taxon>
        <taxon>Micromonospora</taxon>
    </lineage>
</organism>
<keyword evidence="2" id="KW-1185">Reference proteome</keyword>
<protein>
    <submittedName>
        <fullName evidence="1">Uncharacterized protein</fullName>
    </submittedName>
</protein>
<name>A0A1C6SH67_9ACTN</name>
<evidence type="ECO:0000313" key="2">
    <source>
        <dbReference type="Proteomes" id="UP000198959"/>
    </source>
</evidence>
<dbReference type="EMBL" id="FMHW01000002">
    <property type="protein sequence ID" value="SCL28579.1"/>
    <property type="molecule type" value="Genomic_DNA"/>
</dbReference>
<gene>
    <name evidence="1" type="ORF">GA0074692_2566</name>
</gene>
<dbReference type="AlphaFoldDB" id="A0A1C6SH67"/>